<proteinExistence type="inferred from homology"/>
<keyword evidence="4 8" id="KW-0067">ATP-binding</keyword>
<dbReference type="PROSITE" id="PS00211">
    <property type="entry name" value="ABC_TRANSPORTER_1"/>
    <property type="match status" value="1"/>
</dbReference>
<dbReference type="PANTHER" id="PTHR42794">
    <property type="entry name" value="HEMIN IMPORT ATP-BINDING PROTEIN HMUV"/>
    <property type="match status" value="1"/>
</dbReference>
<dbReference type="PANTHER" id="PTHR42794:SF1">
    <property type="entry name" value="HEMIN IMPORT ATP-BINDING PROTEIN HMUV"/>
    <property type="match status" value="1"/>
</dbReference>
<dbReference type="SMART" id="SM00382">
    <property type="entry name" value="AAA"/>
    <property type="match status" value="1"/>
</dbReference>
<dbReference type="Proteomes" id="UP000463224">
    <property type="component" value="Unassembled WGS sequence"/>
</dbReference>
<dbReference type="PROSITE" id="PS50893">
    <property type="entry name" value="ABC_TRANSPORTER_2"/>
    <property type="match status" value="1"/>
</dbReference>
<dbReference type="Pfam" id="PF00005">
    <property type="entry name" value="ABC_tran"/>
    <property type="match status" value="1"/>
</dbReference>
<evidence type="ECO:0000256" key="6">
    <source>
        <dbReference type="ARBA" id="ARBA00037066"/>
    </source>
</evidence>
<dbReference type="InterPro" id="IPR003439">
    <property type="entry name" value="ABC_transporter-like_ATP-bd"/>
</dbReference>
<feature type="domain" description="ABC transporter" evidence="7">
    <location>
        <begin position="4"/>
        <end position="238"/>
    </location>
</feature>
<comment type="caution">
    <text evidence="8">The sequence shown here is derived from an EMBL/GenBank/DDBJ whole genome shotgun (WGS) entry which is preliminary data.</text>
</comment>
<gene>
    <name evidence="8" type="ORF">GN330_06580</name>
</gene>
<evidence type="ECO:0000313" key="8">
    <source>
        <dbReference type="EMBL" id="MVA96915.1"/>
    </source>
</evidence>
<dbReference type="CDD" id="cd03235">
    <property type="entry name" value="ABC_Metallic_Cations"/>
    <property type="match status" value="1"/>
</dbReference>
<dbReference type="FunFam" id="3.40.50.300:FF:000134">
    <property type="entry name" value="Iron-enterobactin ABC transporter ATP-binding protein"/>
    <property type="match status" value="1"/>
</dbReference>
<dbReference type="GO" id="GO:0005524">
    <property type="term" value="F:ATP binding"/>
    <property type="evidence" value="ECO:0007669"/>
    <property type="project" value="UniProtKB-KW"/>
</dbReference>
<dbReference type="InterPro" id="IPR003593">
    <property type="entry name" value="AAA+_ATPase"/>
</dbReference>
<dbReference type="InterPro" id="IPR027417">
    <property type="entry name" value="P-loop_NTPase"/>
</dbReference>
<evidence type="ECO:0000256" key="4">
    <source>
        <dbReference type="ARBA" id="ARBA00022840"/>
    </source>
</evidence>
<dbReference type="SUPFAM" id="SSF52540">
    <property type="entry name" value="P-loop containing nucleoside triphosphate hydrolases"/>
    <property type="match status" value="1"/>
</dbReference>
<keyword evidence="5" id="KW-1278">Translocase</keyword>
<reference evidence="8 9" key="1">
    <citation type="submission" date="2019-12" db="EMBL/GenBank/DDBJ databases">
        <title>Nitratireductor arenosus sp. nov., Isolated from sea sand, Jeju island, South Korea.</title>
        <authorList>
            <person name="Kim W."/>
        </authorList>
    </citation>
    <scope>NUCLEOTIDE SEQUENCE [LARGE SCALE GENOMIC DNA]</scope>
    <source>
        <strain evidence="8 9">CAU 1489</strain>
    </source>
</reference>
<name>A0A844QCD9_9HYPH</name>
<dbReference type="RefSeq" id="WP_156711805.1">
    <property type="nucleotide sequence ID" value="NZ_WPHG01000001.1"/>
</dbReference>
<keyword evidence="2" id="KW-0813">Transport</keyword>
<evidence type="ECO:0000259" key="7">
    <source>
        <dbReference type="PROSITE" id="PS50893"/>
    </source>
</evidence>
<keyword evidence="3" id="KW-0547">Nucleotide-binding</keyword>
<organism evidence="8 9">
    <name type="scientific">Nitratireductor arenosus</name>
    <dbReference type="NCBI Taxonomy" id="2682096"/>
    <lineage>
        <taxon>Bacteria</taxon>
        <taxon>Pseudomonadati</taxon>
        <taxon>Pseudomonadota</taxon>
        <taxon>Alphaproteobacteria</taxon>
        <taxon>Hyphomicrobiales</taxon>
        <taxon>Phyllobacteriaceae</taxon>
        <taxon>Nitratireductor</taxon>
    </lineage>
</organism>
<evidence type="ECO:0000313" key="9">
    <source>
        <dbReference type="Proteomes" id="UP000463224"/>
    </source>
</evidence>
<evidence type="ECO:0000256" key="1">
    <source>
        <dbReference type="ARBA" id="ARBA00005417"/>
    </source>
</evidence>
<dbReference type="GO" id="GO:0016887">
    <property type="term" value="F:ATP hydrolysis activity"/>
    <property type="evidence" value="ECO:0007669"/>
    <property type="project" value="InterPro"/>
</dbReference>
<comment type="function">
    <text evidence="6">Part of the ABC transporter complex HmuTUV involved in hemin import. Responsible for energy coupling to the transport system.</text>
</comment>
<keyword evidence="9" id="KW-1185">Reference proteome</keyword>
<dbReference type="EMBL" id="WPHG01000001">
    <property type="protein sequence ID" value="MVA96915.1"/>
    <property type="molecule type" value="Genomic_DNA"/>
</dbReference>
<dbReference type="InterPro" id="IPR017871">
    <property type="entry name" value="ABC_transporter-like_CS"/>
</dbReference>
<evidence type="ECO:0000256" key="5">
    <source>
        <dbReference type="ARBA" id="ARBA00022967"/>
    </source>
</evidence>
<comment type="similarity">
    <text evidence="1">Belongs to the ABC transporter superfamily.</text>
</comment>
<evidence type="ECO:0000256" key="2">
    <source>
        <dbReference type="ARBA" id="ARBA00022448"/>
    </source>
</evidence>
<dbReference type="Gene3D" id="3.40.50.300">
    <property type="entry name" value="P-loop containing nucleotide triphosphate hydrolases"/>
    <property type="match status" value="1"/>
</dbReference>
<dbReference type="AlphaFoldDB" id="A0A844QCD9"/>
<sequence>MSLLTLSGIGVALGGRDVLGDVSLTVDAGEFVGLIGPNGAGKSTLLRAALGLVAARGTVEIGGMPAARLSARERALRIAYLPQEREIAWPVSVDMLVGLGRAPHRGPFAAAGAKDRAAVEAALGRMEIAAFRHRPATQLSGGEKARVLIARALAQEAPLLLADEPTAGLDPEHQIGLMRLFADLAREGRGVVASLHDLGLAARWCTRLVLLDRGRIVADGPPRQVLTPQRLRDIYAVEAFFGEAAGGLVVQPLDLVASNAKNERTVHR</sequence>
<accession>A0A844QCD9</accession>
<evidence type="ECO:0000256" key="3">
    <source>
        <dbReference type="ARBA" id="ARBA00022741"/>
    </source>
</evidence>
<protein>
    <submittedName>
        <fullName evidence="8">ATP-binding cassette domain-containing protein</fullName>
    </submittedName>
</protein>